<dbReference type="InParanoid" id="A0A0C2SZ71"/>
<dbReference type="OrthoDB" id="3252135at2759"/>
<dbReference type="Gene3D" id="2.60.40.640">
    <property type="match status" value="1"/>
</dbReference>
<accession>A0A0C2SZ71</accession>
<dbReference type="EMBL" id="KN818315">
    <property type="protein sequence ID" value="KIL59454.1"/>
    <property type="molecule type" value="Genomic_DNA"/>
</dbReference>
<sequence length="426" mass="47674">MLDTILLNEPLARREAPPAYSFEPCSGERRLELTPRHGHTPLTGSIIKRFAMLSLVLPEQEDGAQIPSYGRNGVIDGVFCFDDPSRIIKVMIKLHGKAETTTTESGANTKCLLNDQYTLWQKNNVDESSCPNQLNFACALPSTYSEGNGAKPLPPSFHFAIPGFSIKIHYCILVQITLKRRSKLDFSSSVKEYPVLFKYWPRSRPNRPFEATPCFLFSVKTLPEEWHQTISSLKTRSNELARETLHCHFFVPSIRIFGLSDTIPFHVQLDGPISSLREFFPPDILQRVTSADSSLSAPSVRPKSAGRKSEGKQHSVRAQLLQQIVVMVGSCKVVKNSTVGEGVVHPLPPSLYRDRCLGTTEETLDWEGFVKCNDDVKVGSFSTGLLQVQHFLSLSLTPLDVRRSPFQVLNIHVPVKLVTDSYEDYG</sequence>
<evidence type="ECO:0000256" key="1">
    <source>
        <dbReference type="SAM" id="MobiDB-lite"/>
    </source>
</evidence>
<feature type="region of interest" description="Disordered" evidence="1">
    <location>
        <begin position="295"/>
        <end position="314"/>
    </location>
</feature>
<reference evidence="2 3" key="1">
    <citation type="submission" date="2014-04" db="EMBL/GenBank/DDBJ databases">
        <title>Evolutionary Origins and Diversification of the Mycorrhizal Mutualists.</title>
        <authorList>
            <consortium name="DOE Joint Genome Institute"/>
            <consortium name="Mycorrhizal Genomics Consortium"/>
            <person name="Kohler A."/>
            <person name="Kuo A."/>
            <person name="Nagy L.G."/>
            <person name="Floudas D."/>
            <person name="Copeland A."/>
            <person name="Barry K.W."/>
            <person name="Cichocki N."/>
            <person name="Veneault-Fourrey C."/>
            <person name="LaButti K."/>
            <person name="Lindquist E.A."/>
            <person name="Lipzen A."/>
            <person name="Lundell T."/>
            <person name="Morin E."/>
            <person name="Murat C."/>
            <person name="Riley R."/>
            <person name="Ohm R."/>
            <person name="Sun H."/>
            <person name="Tunlid A."/>
            <person name="Henrissat B."/>
            <person name="Grigoriev I.V."/>
            <person name="Hibbett D.S."/>
            <person name="Martin F."/>
        </authorList>
    </citation>
    <scope>NUCLEOTIDE SEQUENCE [LARGE SCALE GENOMIC DNA]</scope>
    <source>
        <strain evidence="2 3">Koide BX008</strain>
    </source>
</reference>
<dbReference type="STRING" id="946122.A0A0C2SZ71"/>
<proteinExistence type="predicted"/>
<dbReference type="Proteomes" id="UP000054549">
    <property type="component" value="Unassembled WGS sequence"/>
</dbReference>
<evidence type="ECO:0000313" key="2">
    <source>
        <dbReference type="EMBL" id="KIL59454.1"/>
    </source>
</evidence>
<evidence type="ECO:0008006" key="4">
    <source>
        <dbReference type="Google" id="ProtNLM"/>
    </source>
</evidence>
<dbReference type="AlphaFoldDB" id="A0A0C2SZ71"/>
<keyword evidence="3" id="KW-1185">Reference proteome</keyword>
<evidence type="ECO:0000313" key="3">
    <source>
        <dbReference type="Proteomes" id="UP000054549"/>
    </source>
</evidence>
<gene>
    <name evidence="2" type="ORF">M378DRAFT_14790</name>
</gene>
<organism evidence="2 3">
    <name type="scientific">Amanita muscaria (strain Koide BX008)</name>
    <dbReference type="NCBI Taxonomy" id="946122"/>
    <lineage>
        <taxon>Eukaryota</taxon>
        <taxon>Fungi</taxon>
        <taxon>Dikarya</taxon>
        <taxon>Basidiomycota</taxon>
        <taxon>Agaricomycotina</taxon>
        <taxon>Agaricomycetes</taxon>
        <taxon>Agaricomycetidae</taxon>
        <taxon>Agaricales</taxon>
        <taxon>Pluteineae</taxon>
        <taxon>Amanitaceae</taxon>
        <taxon>Amanita</taxon>
    </lineage>
</organism>
<dbReference type="HOGENOM" id="CLU_049916_0_0_1"/>
<name>A0A0C2SZ71_AMAMK</name>
<dbReference type="InterPro" id="IPR014752">
    <property type="entry name" value="Arrestin-like_C"/>
</dbReference>
<protein>
    <recommendedName>
        <fullName evidence="4">Arrestin-like N-terminal domain-containing protein</fullName>
    </recommendedName>
</protein>